<dbReference type="EMBL" id="ML732770">
    <property type="protein sequence ID" value="KAB8277957.1"/>
    <property type="molecule type" value="Genomic_DNA"/>
</dbReference>
<protein>
    <recommendedName>
        <fullName evidence="2">HNH nuclease domain-containing protein</fullName>
    </recommendedName>
</protein>
<evidence type="ECO:0000313" key="4">
    <source>
        <dbReference type="Proteomes" id="UP000326289"/>
    </source>
</evidence>
<evidence type="ECO:0000256" key="1">
    <source>
        <dbReference type="SAM" id="MobiDB-lite"/>
    </source>
</evidence>
<accession>A0A5N6JJN3</accession>
<keyword evidence="4" id="KW-1185">Reference proteome</keyword>
<dbReference type="InterPro" id="IPR003615">
    <property type="entry name" value="HNH_nuc"/>
</dbReference>
<organism evidence="3 4">
    <name type="scientific">Aspergillus minisclerotigenes</name>
    <dbReference type="NCBI Taxonomy" id="656917"/>
    <lineage>
        <taxon>Eukaryota</taxon>
        <taxon>Fungi</taxon>
        <taxon>Dikarya</taxon>
        <taxon>Ascomycota</taxon>
        <taxon>Pezizomycotina</taxon>
        <taxon>Eurotiomycetes</taxon>
        <taxon>Eurotiomycetidae</taxon>
        <taxon>Eurotiales</taxon>
        <taxon>Aspergillaceae</taxon>
        <taxon>Aspergillus</taxon>
        <taxon>Aspergillus subgen. Circumdati</taxon>
    </lineage>
</organism>
<gene>
    <name evidence="3" type="ORF">BDV30DRAFT_204591</name>
</gene>
<reference evidence="3 4" key="1">
    <citation type="submission" date="2019-04" db="EMBL/GenBank/DDBJ databases">
        <title>Fungal friends and foes A comparative genomics study of 23 Aspergillus species from section Flavi.</title>
        <authorList>
            <consortium name="DOE Joint Genome Institute"/>
            <person name="Kjaerbolling I."/>
            <person name="Vesth T.C."/>
            <person name="Frisvad J.C."/>
            <person name="Nybo J.L."/>
            <person name="Theobald S."/>
            <person name="Kildgaard S."/>
            <person name="Petersen T.I."/>
            <person name="Kuo A."/>
            <person name="Sato A."/>
            <person name="Lyhne E.K."/>
            <person name="Kogle M.E."/>
            <person name="Wiebenga A."/>
            <person name="Kun R.S."/>
            <person name="Lubbers R.J."/>
            <person name="Makela M.R."/>
            <person name="Barry K."/>
            <person name="Chovatia M."/>
            <person name="Clum A."/>
            <person name="Daum C."/>
            <person name="Haridas S."/>
            <person name="He G."/>
            <person name="LaButti K."/>
            <person name="Lipzen A."/>
            <person name="Mondo S."/>
            <person name="Pangilinan J."/>
            <person name="Riley R."/>
            <person name="Salamov A."/>
            <person name="Simmons B.A."/>
            <person name="Magnuson J.K."/>
            <person name="Henrissat B."/>
            <person name="Mortensen U.H."/>
            <person name="Larsen T.O."/>
            <person name="De vries R.P."/>
            <person name="Grigoriev I.V."/>
            <person name="Machida M."/>
            <person name="Baker S.E."/>
            <person name="Andersen M.R."/>
        </authorList>
    </citation>
    <scope>NUCLEOTIDE SEQUENCE [LARGE SCALE GENOMIC DNA]</scope>
    <source>
        <strain evidence="3 4">CBS 117635</strain>
    </source>
</reference>
<name>A0A5N6JJN3_9EURO</name>
<evidence type="ECO:0000259" key="2">
    <source>
        <dbReference type="Pfam" id="PF13391"/>
    </source>
</evidence>
<dbReference type="Pfam" id="PF13391">
    <property type="entry name" value="HNH_2"/>
    <property type="match status" value="1"/>
</dbReference>
<feature type="compositionally biased region" description="Polar residues" evidence="1">
    <location>
        <begin position="28"/>
        <end position="52"/>
    </location>
</feature>
<dbReference type="Proteomes" id="UP000326289">
    <property type="component" value="Unassembled WGS sequence"/>
</dbReference>
<feature type="region of interest" description="Disordered" evidence="1">
    <location>
        <begin position="1"/>
        <end position="53"/>
    </location>
</feature>
<feature type="domain" description="HNH nuclease" evidence="2">
    <location>
        <begin position="74"/>
        <end position="126"/>
    </location>
</feature>
<proteinExistence type="predicted"/>
<evidence type="ECO:0000313" key="3">
    <source>
        <dbReference type="EMBL" id="KAB8277957.1"/>
    </source>
</evidence>
<sequence length="192" mass="20902">MLPPPAQGNPPSSTSSSSLGKRKRENKTSVPRTSSVRRASSNGSTAFSASTREQVKSLESLDNGDVCWHCAATPTDVCHVITKADREFETYRIRGLVNIDSPSHVDNGIPLCALCHRNFNDCTTHVNDGLYGVCFIRGLDKAAATIGTISRLILSPGRNLYALSAYAPDSRLTRIRFRRHNLSLLHGPGHCI</sequence>
<dbReference type="AlphaFoldDB" id="A0A5N6JJN3"/>